<evidence type="ECO:0000313" key="2">
    <source>
        <dbReference type="Proteomes" id="UP000662931"/>
    </source>
</evidence>
<sequence>MTLESFVTQLHSPSQISGLLKPIKSVIESLLDQVDVDDFLLQINGLRSFVEKHIVNNNFNHLQLSVVWLCFFECYLRRFGPGSEELANARSVTEYIFSLGVSYFNKVDLGVIYSDHLLTKMFNHFVTQFVLLNNPLGISYLFDSVCHYISMDPSTLNYLQIFTVRQLFIQNRIHQIVQLYSGSGICDFTRIDSASLSKDHILLFYFDVARSLFIDAKYTESYKTFVVIFHLPVNLVDRLLIDELLSVYVVNLLLLEKDYRSLNDILIRFSSLIPSNILNIFHCYQAAQFNQFVRLVYLEYVQRLEAHGQKEYIFTKPVITLLITHLAKIKFGSSCGKLVNVPMLDLNHIDPTARTLDILDSLDIRIDRADVRQRLQSSGDYEVSSKHLLTTVVELAQCNSSLGRSLQDEKGLRNLQKQTNTYSQ</sequence>
<dbReference type="RefSeq" id="XP_038780391.1">
    <property type="nucleotide sequence ID" value="XM_038924463.1"/>
</dbReference>
<organism evidence="1 2">
    <name type="scientific">Eeniella nana</name>
    <name type="common">Yeast</name>
    <name type="synonym">Brettanomyces nanus</name>
    <dbReference type="NCBI Taxonomy" id="13502"/>
    <lineage>
        <taxon>Eukaryota</taxon>
        <taxon>Fungi</taxon>
        <taxon>Dikarya</taxon>
        <taxon>Ascomycota</taxon>
        <taxon>Saccharomycotina</taxon>
        <taxon>Pichiomycetes</taxon>
        <taxon>Pichiales</taxon>
        <taxon>Pichiaceae</taxon>
        <taxon>Brettanomyces</taxon>
    </lineage>
</organism>
<name>A0A875S667_EENNA</name>
<dbReference type="AlphaFoldDB" id="A0A875S667"/>
<protein>
    <submittedName>
        <fullName evidence="1">Uncharacterized protein</fullName>
    </submittedName>
</protein>
<dbReference type="KEGG" id="bnn:FOA43_004220"/>
<gene>
    <name evidence="1" type="ORF">FOA43_004220</name>
</gene>
<accession>A0A875S667</accession>
<dbReference type="GeneID" id="62197620"/>
<reference evidence="1" key="1">
    <citation type="submission" date="2020-10" db="EMBL/GenBank/DDBJ databases">
        <authorList>
            <person name="Roach M.J.R."/>
        </authorList>
    </citation>
    <scope>NUCLEOTIDE SEQUENCE</scope>
    <source>
        <strain evidence="1">CBS 1945</strain>
    </source>
</reference>
<dbReference type="EMBL" id="CP064815">
    <property type="protein sequence ID" value="QPG76826.1"/>
    <property type="molecule type" value="Genomic_DNA"/>
</dbReference>
<keyword evidence="2" id="KW-1185">Reference proteome</keyword>
<evidence type="ECO:0000313" key="1">
    <source>
        <dbReference type="EMBL" id="QPG76826.1"/>
    </source>
</evidence>
<dbReference type="Proteomes" id="UP000662931">
    <property type="component" value="Chromosome 4"/>
</dbReference>
<proteinExistence type="predicted"/>
<dbReference type="OrthoDB" id="10331507at2759"/>